<dbReference type="Proteomes" id="UP000178690">
    <property type="component" value="Unassembled WGS sequence"/>
</dbReference>
<sequence length="89" mass="10201">MPDAFRWQKLSMRDQIGNIGAELFRAARVPQHDVALARQMLERALELVDLTIGDAKWQENPLPLLRLRNEIAKLYIGQADDIESVYALL</sequence>
<reference evidence="1 2" key="1">
    <citation type="journal article" date="2016" name="Nat. Commun.">
        <title>Thousands of microbial genomes shed light on interconnected biogeochemical processes in an aquifer system.</title>
        <authorList>
            <person name="Anantharaman K."/>
            <person name="Brown C.T."/>
            <person name="Hug L.A."/>
            <person name="Sharon I."/>
            <person name="Castelle C.J."/>
            <person name="Probst A.J."/>
            <person name="Thomas B.C."/>
            <person name="Singh A."/>
            <person name="Wilkins M.J."/>
            <person name="Karaoz U."/>
            <person name="Brodie E.L."/>
            <person name="Williams K.H."/>
            <person name="Hubbard S.S."/>
            <person name="Banfield J.F."/>
        </authorList>
    </citation>
    <scope>NUCLEOTIDE SEQUENCE [LARGE SCALE GENOMIC DNA]</scope>
    <source>
        <strain evidence="2">RIFCSPHIGHO2_01_FULL_58_15</strain>
    </source>
</reference>
<dbReference type="AlphaFoldDB" id="A0A1G2PIZ1"/>
<evidence type="ECO:0000313" key="1">
    <source>
        <dbReference type="EMBL" id="OHA48276.1"/>
    </source>
</evidence>
<organism evidence="1 2">
    <name type="scientific">Terrybacteria sp. (strain RIFCSPHIGHO2_01_FULL_58_15)</name>
    <dbReference type="NCBI Taxonomy" id="1802363"/>
    <lineage>
        <taxon>Bacteria</taxon>
        <taxon>Candidatus Terryibacteriota</taxon>
    </lineage>
</organism>
<name>A0A1G2PIZ1_TERXR</name>
<evidence type="ECO:0000313" key="2">
    <source>
        <dbReference type="Proteomes" id="UP000178690"/>
    </source>
</evidence>
<proteinExistence type="predicted"/>
<protein>
    <submittedName>
        <fullName evidence="1">Uncharacterized protein</fullName>
    </submittedName>
</protein>
<gene>
    <name evidence="1" type="ORF">A2682_01645</name>
</gene>
<dbReference type="EMBL" id="MHST01000022">
    <property type="protein sequence ID" value="OHA48276.1"/>
    <property type="molecule type" value="Genomic_DNA"/>
</dbReference>
<dbReference type="STRING" id="1802363.A2682_01645"/>
<comment type="caution">
    <text evidence="1">The sequence shown here is derived from an EMBL/GenBank/DDBJ whole genome shotgun (WGS) entry which is preliminary data.</text>
</comment>
<accession>A0A1G2PIZ1</accession>